<feature type="domain" description="CN hydrolase" evidence="2">
    <location>
        <begin position="4"/>
        <end position="270"/>
    </location>
</feature>
<dbReference type="InterPro" id="IPR050345">
    <property type="entry name" value="Aliph_Amidase/BUP"/>
</dbReference>
<accession>A0ABW4FM87</accession>
<dbReference type="CDD" id="cd07197">
    <property type="entry name" value="nitrilase"/>
    <property type="match status" value="1"/>
</dbReference>
<sequence>MRATRVAAAQLPACGDDQAANLAVVESALSEAASAGADLVVLPELATTPYFAGEPAGAHRDWAEPVPGPLTERVGGLAAALGVAVVLPLFERDLASGTFHNSAVVLNGDQGDRIVPCVDRAGRPHRLARKLHLPVGDDPAPGFDEPAHFTPGDWLGLHDVAGLLLGTLICYDRRFPECWRELRALGADLAVVPIAGSGGDSTEFFLGELRTHARENGVFAVAANKIGTEWVGGHPVDNFGESCVVGPDGELLAHRPGADGPGLVLADIDLDVLAATRAQLRYFEHRRTDLFPGPLPTPPLLASQCSVKHEEAS</sequence>
<keyword evidence="4" id="KW-1185">Reference proteome</keyword>
<evidence type="ECO:0000259" key="2">
    <source>
        <dbReference type="PROSITE" id="PS50263"/>
    </source>
</evidence>
<dbReference type="Pfam" id="PF00795">
    <property type="entry name" value="CN_hydrolase"/>
    <property type="match status" value="1"/>
</dbReference>
<organism evidence="3 4">
    <name type="scientific">Pseudonocardia aurantiaca</name>
    <dbReference type="NCBI Taxonomy" id="75290"/>
    <lineage>
        <taxon>Bacteria</taxon>
        <taxon>Bacillati</taxon>
        <taxon>Actinomycetota</taxon>
        <taxon>Actinomycetes</taxon>
        <taxon>Pseudonocardiales</taxon>
        <taxon>Pseudonocardiaceae</taxon>
        <taxon>Pseudonocardia</taxon>
    </lineage>
</organism>
<dbReference type="InterPro" id="IPR036526">
    <property type="entry name" value="C-N_Hydrolase_sf"/>
</dbReference>
<evidence type="ECO:0000313" key="4">
    <source>
        <dbReference type="Proteomes" id="UP001597145"/>
    </source>
</evidence>
<dbReference type="InterPro" id="IPR003010">
    <property type="entry name" value="C-N_Hydrolase"/>
</dbReference>
<dbReference type="Gene3D" id="3.60.110.10">
    <property type="entry name" value="Carbon-nitrogen hydrolase"/>
    <property type="match status" value="1"/>
</dbReference>
<dbReference type="PANTHER" id="PTHR43674">
    <property type="entry name" value="NITRILASE C965.09-RELATED"/>
    <property type="match status" value="1"/>
</dbReference>
<reference evidence="4" key="1">
    <citation type="journal article" date="2019" name="Int. J. Syst. Evol. Microbiol.">
        <title>The Global Catalogue of Microorganisms (GCM) 10K type strain sequencing project: providing services to taxonomists for standard genome sequencing and annotation.</title>
        <authorList>
            <consortium name="The Broad Institute Genomics Platform"/>
            <consortium name="The Broad Institute Genome Sequencing Center for Infectious Disease"/>
            <person name="Wu L."/>
            <person name="Ma J."/>
        </authorList>
    </citation>
    <scope>NUCLEOTIDE SEQUENCE [LARGE SCALE GENOMIC DNA]</scope>
    <source>
        <strain evidence="4">JCM 12165</strain>
    </source>
</reference>
<dbReference type="EMBL" id="JBHUCP010000014">
    <property type="protein sequence ID" value="MFD1531690.1"/>
    <property type="molecule type" value="Genomic_DNA"/>
</dbReference>
<evidence type="ECO:0000256" key="1">
    <source>
        <dbReference type="ARBA" id="ARBA00022801"/>
    </source>
</evidence>
<proteinExistence type="predicted"/>
<evidence type="ECO:0000313" key="3">
    <source>
        <dbReference type="EMBL" id="MFD1531690.1"/>
    </source>
</evidence>
<dbReference type="SUPFAM" id="SSF56317">
    <property type="entry name" value="Carbon-nitrogen hydrolase"/>
    <property type="match status" value="1"/>
</dbReference>
<dbReference type="Proteomes" id="UP001597145">
    <property type="component" value="Unassembled WGS sequence"/>
</dbReference>
<dbReference type="RefSeq" id="WP_343979799.1">
    <property type="nucleotide sequence ID" value="NZ_BAAAJG010000011.1"/>
</dbReference>
<gene>
    <name evidence="3" type="ORF">ACFSCY_19850</name>
</gene>
<protein>
    <submittedName>
        <fullName evidence="3">Carbon-nitrogen hydrolase family protein</fullName>
    </submittedName>
</protein>
<dbReference type="GO" id="GO:0016787">
    <property type="term" value="F:hydrolase activity"/>
    <property type="evidence" value="ECO:0007669"/>
    <property type="project" value="UniProtKB-KW"/>
</dbReference>
<comment type="caution">
    <text evidence="3">The sequence shown here is derived from an EMBL/GenBank/DDBJ whole genome shotgun (WGS) entry which is preliminary data.</text>
</comment>
<keyword evidence="1 3" id="KW-0378">Hydrolase</keyword>
<name>A0ABW4FM87_9PSEU</name>
<dbReference type="PROSITE" id="PS50263">
    <property type="entry name" value="CN_HYDROLASE"/>
    <property type="match status" value="1"/>
</dbReference>
<dbReference type="PANTHER" id="PTHR43674:SF16">
    <property type="entry name" value="CARBON-NITROGEN FAMILY, PUTATIVE (AFU_ORTHOLOGUE AFUA_5G02350)-RELATED"/>
    <property type="match status" value="1"/>
</dbReference>